<dbReference type="NCBIfam" id="NF041363">
    <property type="entry name" value="GntD_guanitoxin"/>
    <property type="match status" value="1"/>
</dbReference>
<dbReference type="EMBL" id="CP109495">
    <property type="protein sequence ID" value="WUX52613.1"/>
    <property type="molecule type" value="Genomic_DNA"/>
</dbReference>
<evidence type="ECO:0000256" key="3">
    <source>
        <dbReference type="ARBA" id="ARBA00023002"/>
    </source>
</evidence>
<keyword evidence="2" id="KW-0479">Metal-binding</keyword>
<evidence type="ECO:0000256" key="2">
    <source>
        <dbReference type="ARBA" id="ARBA00022723"/>
    </source>
</evidence>
<dbReference type="Pfam" id="PF02668">
    <property type="entry name" value="TauD"/>
    <property type="match status" value="1"/>
</dbReference>
<keyword evidence="3" id="KW-0560">Oxidoreductase</keyword>
<dbReference type="InterPro" id="IPR053447">
    <property type="entry name" value="Alpha-KG_dependent_hydroxylase"/>
</dbReference>
<dbReference type="GeneID" id="91344548"/>
<dbReference type="InterPro" id="IPR042098">
    <property type="entry name" value="TauD-like_sf"/>
</dbReference>
<evidence type="ECO:0000256" key="1">
    <source>
        <dbReference type="ARBA" id="ARBA00008425"/>
    </source>
</evidence>
<dbReference type="Gene3D" id="3.60.130.10">
    <property type="entry name" value="Clavaminate synthase-like"/>
    <property type="match status" value="1"/>
</dbReference>
<dbReference type="PIRSF" id="PIRSF019543">
    <property type="entry name" value="Clavaminate_syn"/>
    <property type="match status" value="1"/>
</dbReference>
<dbReference type="InterPro" id="IPR014503">
    <property type="entry name" value="Clavaminate_syn-like"/>
</dbReference>
<proteinExistence type="inferred from homology"/>
<evidence type="ECO:0000259" key="5">
    <source>
        <dbReference type="Pfam" id="PF02668"/>
    </source>
</evidence>
<sequence>MAEAALSDQNGMPYLRLSTAEHIELRALAETFVKEHAVERPETFEELLGELAVYAHRLPERLRAVLTEFRLTGRPHGGLVLTNLPVDETAVGATPSDYTAVPGGGEVTTATAVLLLIGSLLGDPFSYLSQQRGKLVLDVFPIAGHEEQQLGSSSASLLEWHNEDAFHPHRADWVMLLCLRNPDAVPTMFAPVVDLKVPDEQREVLFEERFVILPDESHTAAFNSETTGFDANSRQADAFARIQRMNLTPERISILSGDPDSPYVRIDPAFMQHGLDDPAAEQALEATIEAFTACMKDVALTTGELLIIDNKRAVHGRRPFQARYDGTDRWLRRINVSADLRSSSGRRFGAHGRALV</sequence>
<dbReference type="RefSeq" id="WP_329076263.1">
    <property type="nucleotide sequence ID" value="NZ_CP108849.2"/>
</dbReference>
<evidence type="ECO:0000256" key="4">
    <source>
        <dbReference type="ARBA" id="ARBA00023004"/>
    </source>
</evidence>
<gene>
    <name evidence="6" type="ORF">OG442_14320</name>
</gene>
<comment type="similarity">
    <text evidence="1">Belongs to the clavaminate synthase family.</text>
</comment>
<keyword evidence="7" id="KW-1185">Reference proteome</keyword>
<organism evidence="6 7">
    <name type="scientific">Streptomyces niveus</name>
    <name type="common">Streptomyces spheroides</name>
    <dbReference type="NCBI Taxonomy" id="193462"/>
    <lineage>
        <taxon>Bacteria</taxon>
        <taxon>Bacillati</taxon>
        <taxon>Actinomycetota</taxon>
        <taxon>Actinomycetes</taxon>
        <taxon>Kitasatosporales</taxon>
        <taxon>Streptomycetaceae</taxon>
        <taxon>Streptomyces</taxon>
    </lineage>
</organism>
<keyword evidence="4" id="KW-0408">Iron</keyword>
<keyword evidence="6" id="KW-0223">Dioxygenase</keyword>
<name>A0ABZ2A587_STRNV</name>
<accession>A0ABZ2A587</accession>
<reference evidence="6" key="1">
    <citation type="submission" date="2022-10" db="EMBL/GenBank/DDBJ databases">
        <title>The complete genomes of actinobacterial strains from the NBC collection.</title>
        <authorList>
            <person name="Joergensen T.S."/>
            <person name="Alvarez Arevalo M."/>
            <person name="Sterndorff E.B."/>
            <person name="Faurdal D."/>
            <person name="Vuksanovic O."/>
            <person name="Mourched A.-S."/>
            <person name="Charusanti P."/>
            <person name="Shaw S."/>
            <person name="Blin K."/>
            <person name="Weber T."/>
        </authorList>
    </citation>
    <scope>NUCLEOTIDE SEQUENCE</scope>
    <source>
        <strain evidence="6">NBC_01432</strain>
    </source>
</reference>
<dbReference type="InterPro" id="IPR003819">
    <property type="entry name" value="TauD/TfdA-like"/>
</dbReference>
<dbReference type="Proteomes" id="UP001432209">
    <property type="component" value="Chromosome"/>
</dbReference>
<feature type="domain" description="TauD/TfdA-like" evidence="5">
    <location>
        <begin position="109"/>
        <end position="334"/>
    </location>
</feature>
<evidence type="ECO:0000313" key="6">
    <source>
        <dbReference type="EMBL" id="WUX52613.1"/>
    </source>
</evidence>
<dbReference type="SUPFAM" id="SSF51197">
    <property type="entry name" value="Clavaminate synthase-like"/>
    <property type="match status" value="1"/>
</dbReference>
<protein>
    <submittedName>
        <fullName evidence="6">TauD/TfdA family dioxygenase</fullName>
    </submittedName>
</protein>
<evidence type="ECO:0000313" key="7">
    <source>
        <dbReference type="Proteomes" id="UP001432209"/>
    </source>
</evidence>
<dbReference type="GO" id="GO:0051213">
    <property type="term" value="F:dioxygenase activity"/>
    <property type="evidence" value="ECO:0007669"/>
    <property type="project" value="UniProtKB-KW"/>
</dbReference>